<evidence type="ECO:0000256" key="1">
    <source>
        <dbReference type="SAM" id="SignalP"/>
    </source>
</evidence>
<comment type="caution">
    <text evidence="2">The sequence shown here is derived from an EMBL/GenBank/DDBJ whole genome shotgun (WGS) entry which is preliminary data.</text>
</comment>
<feature type="signal peptide" evidence="1">
    <location>
        <begin position="1"/>
        <end position="21"/>
    </location>
</feature>
<dbReference type="Proteomes" id="UP001142393">
    <property type="component" value="Unassembled WGS sequence"/>
</dbReference>
<accession>A0A9W8TZ47</accession>
<dbReference type="Pfam" id="PF10281">
    <property type="entry name" value="Ish1"/>
    <property type="match status" value="2"/>
</dbReference>
<dbReference type="AlphaFoldDB" id="A0A9W8TZ47"/>
<evidence type="ECO:0000313" key="3">
    <source>
        <dbReference type="Proteomes" id="UP001142393"/>
    </source>
</evidence>
<sequence length="464" mass="52931">MKICLQKLVILSLFIVSPAYASSGSWFGSSQDSDLSPSPYPSSFSSWTPSQYSSFQETFASLRDSTFEAWDESRLREWLLVQGIVAPKGTKEELVLIAKRRWRDWQEANEHYSSAAFETASAYASDASATAFGAASTVSSYTAQATADVLSKRPFDSTKDYVWSTWDDTAVRKFLVDKGVIDTRTAAGKKRDELAQLAQTHYESASGNVWEIWSDSYIRDWLAAHHLVDTRNSVQKTRDEYNKHMQSYYYDTKQHVWDSWSDSDMRTWLIDNGFMKSDAVATRDEMKKAIQKNFYSAQSTLTSAWSESQMRTWLIENGYLRSDSQVRKDEVVSLFRAKYYSAASIISSSTVPYLTWPDARLRAFLRETGVSESMLPTSRPSLLQEVRIRWVRTSTSAERMLARLKEVLDDNVVGPVEDRLVRAWEVLKGAGGDSREYAEEKYGDSQRVFEDMKGRAYEKVNGEL</sequence>
<name>A0A9W8TZ47_9AGAR</name>
<dbReference type="EMBL" id="JANVFU010000004">
    <property type="protein sequence ID" value="KAJ3746331.1"/>
    <property type="molecule type" value="Genomic_DNA"/>
</dbReference>
<dbReference type="InterPro" id="IPR018803">
    <property type="entry name" value="Ish1/Msc1-like"/>
</dbReference>
<gene>
    <name evidence="2" type="ORF">DFH05DRAFT_1416673</name>
</gene>
<keyword evidence="1" id="KW-0732">Signal</keyword>
<keyword evidence="3" id="KW-1185">Reference proteome</keyword>
<protein>
    <submittedName>
        <fullName evidence="2">Uncharacterized protein</fullName>
    </submittedName>
</protein>
<reference evidence="2 3" key="1">
    <citation type="journal article" date="2023" name="Proc. Natl. Acad. Sci. U.S.A.">
        <title>A global phylogenomic analysis of the shiitake genus Lentinula.</title>
        <authorList>
            <person name="Sierra-Patev S."/>
            <person name="Min B."/>
            <person name="Naranjo-Ortiz M."/>
            <person name="Looney B."/>
            <person name="Konkel Z."/>
            <person name="Slot J.C."/>
            <person name="Sakamoto Y."/>
            <person name="Steenwyk J.L."/>
            <person name="Rokas A."/>
            <person name="Carro J."/>
            <person name="Camarero S."/>
            <person name="Ferreira P."/>
            <person name="Molpeceres G."/>
            <person name="Ruiz-Duenas F.J."/>
            <person name="Serrano A."/>
            <person name="Henrissat B."/>
            <person name="Drula E."/>
            <person name="Hughes K.W."/>
            <person name="Mata J.L."/>
            <person name="Ishikawa N.K."/>
            <person name="Vargas-Isla R."/>
            <person name="Ushijima S."/>
            <person name="Smith C.A."/>
            <person name="Donoghue J."/>
            <person name="Ahrendt S."/>
            <person name="Andreopoulos W."/>
            <person name="He G."/>
            <person name="LaButti K."/>
            <person name="Lipzen A."/>
            <person name="Ng V."/>
            <person name="Riley R."/>
            <person name="Sandor L."/>
            <person name="Barry K."/>
            <person name="Martinez A.T."/>
            <person name="Xiao Y."/>
            <person name="Gibbons J.G."/>
            <person name="Terashima K."/>
            <person name="Grigoriev I.V."/>
            <person name="Hibbett D."/>
        </authorList>
    </citation>
    <scope>NUCLEOTIDE SEQUENCE [LARGE SCALE GENOMIC DNA]</scope>
    <source>
        <strain evidence="2 3">TFB7810</strain>
    </source>
</reference>
<evidence type="ECO:0000313" key="2">
    <source>
        <dbReference type="EMBL" id="KAJ3746331.1"/>
    </source>
</evidence>
<organism evidence="2 3">
    <name type="scientific">Lentinula detonsa</name>
    <dbReference type="NCBI Taxonomy" id="2804962"/>
    <lineage>
        <taxon>Eukaryota</taxon>
        <taxon>Fungi</taxon>
        <taxon>Dikarya</taxon>
        <taxon>Basidiomycota</taxon>
        <taxon>Agaricomycotina</taxon>
        <taxon>Agaricomycetes</taxon>
        <taxon>Agaricomycetidae</taxon>
        <taxon>Agaricales</taxon>
        <taxon>Marasmiineae</taxon>
        <taxon>Omphalotaceae</taxon>
        <taxon>Lentinula</taxon>
    </lineage>
</organism>
<proteinExistence type="predicted"/>
<feature type="chain" id="PRO_5040828302" evidence="1">
    <location>
        <begin position="22"/>
        <end position="464"/>
    </location>
</feature>